<proteinExistence type="predicted"/>
<dbReference type="EMBL" id="MN740232">
    <property type="protein sequence ID" value="QHT94860.1"/>
    <property type="molecule type" value="Genomic_DNA"/>
</dbReference>
<name>A0A6C0IQJ7_9ZZZZ</name>
<feature type="region of interest" description="Disordered" evidence="1">
    <location>
        <begin position="1"/>
        <end position="40"/>
    </location>
</feature>
<organism evidence="2">
    <name type="scientific">viral metagenome</name>
    <dbReference type="NCBI Taxonomy" id="1070528"/>
    <lineage>
        <taxon>unclassified sequences</taxon>
        <taxon>metagenomes</taxon>
        <taxon>organismal metagenomes</taxon>
    </lineage>
</organism>
<evidence type="ECO:0000313" key="2">
    <source>
        <dbReference type="EMBL" id="QHT94860.1"/>
    </source>
</evidence>
<accession>A0A6C0IQJ7</accession>
<feature type="compositionally biased region" description="Basic residues" evidence="1">
    <location>
        <begin position="1"/>
        <end position="16"/>
    </location>
</feature>
<protein>
    <submittedName>
        <fullName evidence="2">Uncharacterized protein</fullName>
    </submittedName>
</protein>
<dbReference type="AlphaFoldDB" id="A0A6C0IQJ7"/>
<sequence length="69" mass="8033">MTFSRRRRTRRRRRQRGGSCACNASKVGGGKAKMGAKSNPFSCKRRAMKSRRKGKVYFKKKGRKYSMKK</sequence>
<reference evidence="2" key="1">
    <citation type="journal article" date="2020" name="Nature">
        <title>Giant virus diversity and host interactions through global metagenomics.</title>
        <authorList>
            <person name="Schulz F."/>
            <person name="Roux S."/>
            <person name="Paez-Espino D."/>
            <person name="Jungbluth S."/>
            <person name="Walsh D.A."/>
            <person name="Denef V.J."/>
            <person name="McMahon K.D."/>
            <person name="Konstantinidis K.T."/>
            <person name="Eloe-Fadrosh E.A."/>
            <person name="Kyrpides N.C."/>
            <person name="Woyke T."/>
        </authorList>
    </citation>
    <scope>NUCLEOTIDE SEQUENCE</scope>
    <source>
        <strain evidence="2">GVMAG-M-3300024261-37</strain>
    </source>
</reference>
<evidence type="ECO:0000256" key="1">
    <source>
        <dbReference type="SAM" id="MobiDB-lite"/>
    </source>
</evidence>